<comment type="caution">
    <text evidence="4">The sequence shown here is derived from an EMBL/GenBank/DDBJ whole genome shotgun (WGS) entry which is preliminary data.</text>
</comment>
<dbReference type="Pfam" id="PF13458">
    <property type="entry name" value="Peripla_BP_6"/>
    <property type="match status" value="1"/>
</dbReference>
<keyword evidence="2" id="KW-0732">Signal</keyword>
<evidence type="ECO:0000256" key="2">
    <source>
        <dbReference type="ARBA" id="ARBA00022729"/>
    </source>
</evidence>
<accession>A0A523VZH7</accession>
<organism evidence="4 5">
    <name type="scientific">Aerophobetes bacterium</name>
    <dbReference type="NCBI Taxonomy" id="2030807"/>
    <lineage>
        <taxon>Bacteria</taxon>
        <taxon>Candidatus Aerophobota</taxon>
    </lineage>
</organism>
<feature type="domain" description="Leucine-binding protein" evidence="3">
    <location>
        <begin position="33"/>
        <end position="341"/>
    </location>
</feature>
<evidence type="ECO:0000256" key="1">
    <source>
        <dbReference type="ARBA" id="ARBA00010062"/>
    </source>
</evidence>
<dbReference type="InterPro" id="IPR028082">
    <property type="entry name" value="Peripla_BP_I"/>
</dbReference>
<dbReference type="AlphaFoldDB" id="A0A523VZH7"/>
<dbReference type="Proteomes" id="UP000319130">
    <property type="component" value="Unassembled WGS sequence"/>
</dbReference>
<proteinExistence type="inferred from homology"/>
<dbReference type="PANTHER" id="PTHR30483">
    <property type="entry name" value="LEUCINE-SPECIFIC-BINDING PROTEIN"/>
    <property type="match status" value="1"/>
</dbReference>
<reference evidence="4 5" key="1">
    <citation type="submission" date="2019-03" db="EMBL/GenBank/DDBJ databases">
        <title>Metabolic potential of uncultured bacteria and archaea associated with petroleum seepage in deep-sea sediments.</title>
        <authorList>
            <person name="Dong X."/>
            <person name="Hubert C."/>
        </authorList>
    </citation>
    <scope>NUCLEOTIDE SEQUENCE [LARGE SCALE GENOMIC DNA]</scope>
    <source>
        <strain evidence="4">E29_bin52</strain>
    </source>
</reference>
<dbReference type="EMBL" id="SOIZ01000315">
    <property type="protein sequence ID" value="TET60177.1"/>
    <property type="molecule type" value="Genomic_DNA"/>
</dbReference>
<dbReference type="Gene3D" id="3.40.50.2300">
    <property type="match status" value="2"/>
</dbReference>
<dbReference type="SUPFAM" id="SSF53822">
    <property type="entry name" value="Periplasmic binding protein-like I"/>
    <property type="match status" value="1"/>
</dbReference>
<dbReference type="CDD" id="cd06346">
    <property type="entry name" value="PBP1_ABC_ligand_binding-like"/>
    <property type="match status" value="1"/>
</dbReference>
<dbReference type="InterPro" id="IPR028081">
    <property type="entry name" value="Leu-bd"/>
</dbReference>
<name>A0A523VZH7_UNCAE</name>
<evidence type="ECO:0000313" key="5">
    <source>
        <dbReference type="Proteomes" id="UP000319130"/>
    </source>
</evidence>
<gene>
    <name evidence="4" type="ORF">E3J48_07015</name>
</gene>
<evidence type="ECO:0000313" key="4">
    <source>
        <dbReference type="EMBL" id="TET60177.1"/>
    </source>
</evidence>
<protein>
    <submittedName>
        <fullName evidence="4">Amino acid ABC transporter substrate-binding protein</fullName>
    </submittedName>
</protein>
<evidence type="ECO:0000259" key="3">
    <source>
        <dbReference type="Pfam" id="PF13458"/>
    </source>
</evidence>
<comment type="similarity">
    <text evidence="1">Belongs to the leucine-binding protein family.</text>
</comment>
<dbReference type="PANTHER" id="PTHR30483:SF6">
    <property type="entry name" value="PERIPLASMIC BINDING PROTEIN OF ABC TRANSPORTER FOR NATURAL AMINO ACIDS"/>
    <property type="match status" value="1"/>
</dbReference>
<dbReference type="InterPro" id="IPR051010">
    <property type="entry name" value="BCAA_transport"/>
</dbReference>
<sequence length="412" mass="44668">MLSRTKVVRTVLVVGLGLALLVGLSVGVARAEEVRFGVLTSLSGPLGTEGKPCFETIQWTVEEINGFGGPLGMPIKLFVADTATDVERGITGARKLITMDRVINLIGPSSSIVVAIMKFAADNEVPVISHWSGSTRLSTSGGEYQFRTCPDDYFEGEVAARFMWDEGFRKAAVITLDTEDTISISDALKKRFAAMGGEIVVDELVVGGQTTYRTAARKVLAKRPDVLFPAIDLDTFKIVYRELYEMGIPFTVLCASNAVQQATMDIVGADALEGVYGEKPANALESPAYTIFEQKYREHMEDGMVGWFTPNMYDAVNLMALAVESAGEATGKGISENIRKVANPPGIKVYSYAEGLAHLLRGNEINYEGASGSCDFDEFGNVLGYARIQQAKGGQWVDVKFYSSEDLAEAIR</sequence>